<feature type="compositionally biased region" description="Basic and acidic residues" evidence="1">
    <location>
        <begin position="92"/>
        <end position="104"/>
    </location>
</feature>
<organism evidence="2 3">
    <name type="scientific">Extremus antarcticus</name>
    <dbReference type="NCBI Taxonomy" id="702011"/>
    <lineage>
        <taxon>Eukaryota</taxon>
        <taxon>Fungi</taxon>
        <taxon>Dikarya</taxon>
        <taxon>Ascomycota</taxon>
        <taxon>Pezizomycotina</taxon>
        <taxon>Dothideomycetes</taxon>
        <taxon>Dothideomycetidae</taxon>
        <taxon>Mycosphaerellales</taxon>
        <taxon>Extremaceae</taxon>
        <taxon>Extremus</taxon>
    </lineage>
</organism>
<accession>A0AAJ0GCI4</accession>
<name>A0AAJ0GCI4_9PEZI</name>
<dbReference type="Proteomes" id="UP001271007">
    <property type="component" value="Unassembled WGS sequence"/>
</dbReference>
<dbReference type="AlphaFoldDB" id="A0AAJ0GCI4"/>
<keyword evidence="3" id="KW-1185">Reference proteome</keyword>
<reference evidence="2" key="1">
    <citation type="submission" date="2023-04" db="EMBL/GenBank/DDBJ databases">
        <title>Black Yeasts Isolated from many extreme environments.</title>
        <authorList>
            <person name="Coleine C."/>
            <person name="Stajich J.E."/>
            <person name="Selbmann L."/>
        </authorList>
    </citation>
    <scope>NUCLEOTIDE SEQUENCE</scope>
    <source>
        <strain evidence="2">CCFEE 5312</strain>
    </source>
</reference>
<proteinExistence type="predicted"/>
<sequence>MADTDADSKPQQQAGLARWTPSLPTNLMSMLNPFTTDDENKANGETTASQPQNKNKSFLSSFLPSVLPAEPPSPEKDDGSIMFDEPDANSEDASREGSVDESGRRHSKRYNKPKTCYSICHAAPTSSNRRKLHRRPRSLLQLHKLSSDARPRPAYEVVPSANFSVRLTRAITKVFKTKHGLCPSDLLVLKAEKYSGFELDEEQEARDIVALICKGRKEDNGTVGKAKICLPEGREWEAYPTPIGGYEFFSTDEHGLGLTVRWVPKRNKDGGKTTEPSRKKFNFSTISPNSRKHPVIATLSRTQLAVNDTYRMPDPAAATPLSTPKQNSGFLADAMDDEQDDKDQCHTDEKLRNIIVMTGIWVSFKEGWSPNFKYDDKEKDAASLQRSPSLQYSPANSATFPSPAPTPPGSPSQKPQLEKRGSIKSVSSNMFRSGSLLHKGNRGSTVSVPEGEAEPESPPEGARRTGRSRADSASTVLVHRAASNRARNHQATWRPDLLDAQREMSEPPSETDTPIVNAASTIAPFTNSSPPRRHSIARPLLPLANESTDGMQDERTSAAAVTPRSSNLDPNGAASPEKRESSTTTATTSTATSEAARKPQADSSSKRKKTSGWRRLLCGSGQDI</sequence>
<feature type="compositionally biased region" description="Polar residues" evidence="1">
    <location>
        <begin position="320"/>
        <end position="329"/>
    </location>
</feature>
<feature type="region of interest" description="Disordered" evidence="1">
    <location>
        <begin position="267"/>
        <end position="288"/>
    </location>
</feature>
<feature type="region of interest" description="Disordered" evidence="1">
    <location>
        <begin position="542"/>
        <end position="624"/>
    </location>
</feature>
<feature type="region of interest" description="Disordered" evidence="1">
    <location>
        <begin position="312"/>
        <end position="331"/>
    </location>
</feature>
<feature type="compositionally biased region" description="Basic and acidic residues" evidence="1">
    <location>
        <begin position="267"/>
        <end position="278"/>
    </location>
</feature>
<comment type="caution">
    <text evidence="2">The sequence shown here is derived from an EMBL/GenBank/DDBJ whole genome shotgun (WGS) entry which is preliminary data.</text>
</comment>
<evidence type="ECO:0000256" key="1">
    <source>
        <dbReference type="SAM" id="MobiDB-lite"/>
    </source>
</evidence>
<dbReference type="EMBL" id="JAWDJX010000013">
    <property type="protein sequence ID" value="KAK3054086.1"/>
    <property type="molecule type" value="Genomic_DNA"/>
</dbReference>
<protein>
    <submittedName>
        <fullName evidence="2">Uncharacterized protein</fullName>
    </submittedName>
</protein>
<gene>
    <name evidence="2" type="ORF">LTR09_004864</name>
</gene>
<feature type="compositionally biased region" description="Low complexity" evidence="1">
    <location>
        <begin position="582"/>
        <end position="594"/>
    </location>
</feature>
<evidence type="ECO:0000313" key="2">
    <source>
        <dbReference type="EMBL" id="KAK3054086.1"/>
    </source>
</evidence>
<evidence type="ECO:0000313" key="3">
    <source>
        <dbReference type="Proteomes" id="UP001271007"/>
    </source>
</evidence>
<feature type="region of interest" description="Disordered" evidence="1">
    <location>
        <begin position="1"/>
        <end position="109"/>
    </location>
</feature>
<feature type="compositionally biased region" description="Polar residues" evidence="1">
    <location>
        <begin position="43"/>
        <end position="56"/>
    </location>
</feature>
<feature type="compositionally biased region" description="Low complexity" evidence="1">
    <location>
        <begin position="57"/>
        <end position="68"/>
    </location>
</feature>
<feature type="compositionally biased region" description="Polar residues" evidence="1">
    <location>
        <begin position="22"/>
        <end position="35"/>
    </location>
</feature>
<feature type="region of interest" description="Disordered" evidence="1">
    <location>
        <begin position="379"/>
        <end position="474"/>
    </location>
</feature>